<dbReference type="Gramene" id="AET7Gv20850900.4">
    <property type="protein sequence ID" value="AET7Gv20850900.4"/>
    <property type="gene ID" value="AET7Gv20850900"/>
</dbReference>
<organism evidence="1 2">
    <name type="scientific">Aegilops tauschii subsp. strangulata</name>
    <name type="common">Goatgrass</name>
    <dbReference type="NCBI Taxonomy" id="200361"/>
    <lineage>
        <taxon>Eukaryota</taxon>
        <taxon>Viridiplantae</taxon>
        <taxon>Streptophyta</taxon>
        <taxon>Embryophyta</taxon>
        <taxon>Tracheophyta</taxon>
        <taxon>Spermatophyta</taxon>
        <taxon>Magnoliopsida</taxon>
        <taxon>Liliopsida</taxon>
        <taxon>Poales</taxon>
        <taxon>Poaceae</taxon>
        <taxon>BOP clade</taxon>
        <taxon>Pooideae</taxon>
        <taxon>Triticodae</taxon>
        <taxon>Triticeae</taxon>
        <taxon>Triticinae</taxon>
        <taxon>Aegilops</taxon>
    </lineage>
</organism>
<evidence type="ECO:0000313" key="1">
    <source>
        <dbReference type="EnsemblPlants" id="AET7Gv20850900.4"/>
    </source>
</evidence>
<reference evidence="1" key="4">
    <citation type="submission" date="2019-03" db="UniProtKB">
        <authorList>
            <consortium name="EnsemblPlants"/>
        </authorList>
    </citation>
    <scope>IDENTIFICATION</scope>
</reference>
<dbReference type="AlphaFoldDB" id="A0A453S853"/>
<reference evidence="2" key="2">
    <citation type="journal article" date="2017" name="Nat. Plants">
        <title>The Aegilops tauschii genome reveals multiple impacts of transposons.</title>
        <authorList>
            <person name="Zhao G."/>
            <person name="Zou C."/>
            <person name="Li K."/>
            <person name="Wang K."/>
            <person name="Li T."/>
            <person name="Gao L."/>
            <person name="Zhang X."/>
            <person name="Wang H."/>
            <person name="Yang Z."/>
            <person name="Liu X."/>
            <person name="Jiang W."/>
            <person name="Mao L."/>
            <person name="Kong X."/>
            <person name="Jiao Y."/>
            <person name="Jia J."/>
        </authorList>
    </citation>
    <scope>NUCLEOTIDE SEQUENCE [LARGE SCALE GENOMIC DNA]</scope>
    <source>
        <strain evidence="2">cv. AL8/78</strain>
    </source>
</reference>
<proteinExistence type="predicted"/>
<protein>
    <submittedName>
        <fullName evidence="1">Uncharacterized protein</fullName>
    </submittedName>
</protein>
<evidence type="ECO:0000313" key="2">
    <source>
        <dbReference type="Proteomes" id="UP000015105"/>
    </source>
</evidence>
<dbReference type="EnsemblPlants" id="AET7Gv20850900.4">
    <property type="protein sequence ID" value="AET7Gv20850900.4"/>
    <property type="gene ID" value="AET7Gv20850900"/>
</dbReference>
<sequence>NRLRLRAVYDLGPNKCTLYSSNNASALTLTNPLSLAAARTPTAGARARARAPMTKASPADAVSEGIRRLTYLSLVSKVSSELEAHLGDVQRNVAEFIVHLGRASPSVAEFDAKLKDHDFVVPDYLARTLHTVIHA</sequence>
<reference evidence="1" key="5">
    <citation type="journal article" date="2021" name="G3 (Bethesda)">
        <title>Aegilops tauschii genome assembly Aet v5.0 features greater sequence contiguity and improved annotation.</title>
        <authorList>
            <person name="Wang L."/>
            <person name="Zhu T."/>
            <person name="Rodriguez J.C."/>
            <person name="Deal K.R."/>
            <person name="Dubcovsky J."/>
            <person name="McGuire P.E."/>
            <person name="Lux T."/>
            <person name="Spannagl M."/>
            <person name="Mayer K.F.X."/>
            <person name="Baldrich P."/>
            <person name="Meyers B.C."/>
            <person name="Huo N."/>
            <person name="Gu Y.Q."/>
            <person name="Zhou H."/>
            <person name="Devos K.M."/>
            <person name="Bennetzen J.L."/>
            <person name="Unver T."/>
            <person name="Budak H."/>
            <person name="Gulick P.J."/>
            <person name="Galiba G."/>
            <person name="Kalapos B."/>
            <person name="Nelson D.R."/>
            <person name="Li P."/>
            <person name="You F.M."/>
            <person name="Luo M.C."/>
            <person name="Dvorak J."/>
        </authorList>
    </citation>
    <scope>NUCLEOTIDE SEQUENCE [LARGE SCALE GENOMIC DNA]</scope>
    <source>
        <strain evidence="1">cv. AL8/78</strain>
    </source>
</reference>
<accession>A0A453S853</accession>
<dbReference type="Proteomes" id="UP000015105">
    <property type="component" value="Chromosome 7D"/>
</dbReference>
<reference evidence="2" key="1">
    <citation type="journal article" date="2014" name="Science">
        <title>Ancient hybridizations among the ancestral genomes of bread wheat.</title>
        <authorList>
            <consortium name="International Wheat Genome Sequencing Consortium,"/>
            <person name="Marcussen T."/>
            <person name="Sandve S.R."/>
            <person name="Heier L."/>
            <person name="Spannagl M."/>
            <person name="Pfeifer M."/>
            <person name="Jakobsen K.S."/>
            <person name="Wulff B.B."/>
            <person name="Steuernagel B."/>
            <person name="Mayer K.F."/>
            <person name="Olsen O.A."/>
        </authorList>
    </citation>
    <scope>NUCLEOTIDE SEQUENCE [LARGE SCALE GENOMIC DNA]</scope>
    <source>
        <strain evidence="2">cv. AL8/78</strain>
    </source>
</reference>
<name>A0A453S853_AEGTS</name>
<reference evidence="1" key="3">
    <citation type="journal article" date="2017" name="Nature">
        <title>Genome sequence of the progenitor of the wheat D genome Aegilops tauschii.</title>
        <authorList>
            <person name="Luo M.C."/>
            <person name="Gu Y.Q."/>
            <person name="Puiu D."/>
            <person name="Wang H."/>
            <person name="Twardziok S.O."/>
            <person name="Deal K.R."/>
            <person name="Huo N."/>
            <person name="Zhu T."/>
            <person name="Wang L."/>
            <person name="Wang Y."/>
            <person name="McGuire P.E."/>
            <person name="Liu S."/>
            <person name="Long H."/>
            <person name="Ramasamy R.K."/>
            <person name="Rodriguez J.C."/>
            <person name="Van S.L."/>
            <person name="Yuan L."/>
            <person name="Wang Z."/>
            <person name="Xia Z."/>
            <person name="Xiao L."/>
            <person name="Anderson O.D."/>
            <person name="Ouyang S."/>
            <person name="Liang Y."/>
            <person name="Zimin A.V."/>
            <person name="Pertea G."/>
            <person name="Qi P."/>
            <person name="Bennetzen J.L."/>
            <person name="Dai X."/>
            <person name="Dawson M.W."/>
            <person name="Muller H.G."/>
            <person name="Kugler K."/>
            <person name="Rivarola-Duarte L."/>
            <person name="Spannagl M."/>
            <person name="Mayer K.F.X."/>
            <person name="Lu F.H."/>
            <person name="Bevan M.W."/>
            <person name="Leroy P."/>
            <person name="Li P."/>
            <person name="You F.M."/>
            <person name="Sun Q."/>
            <person name="Liu Z."/>
            <person name="Lyons E."/>
            <person name="Wicker T."/>
            <person name="Salzberg S.L."/>
            <person name="Devos K.M."/>
            <person name="Dvorak J."/>
        </authorList>
    </citation>
    <scope>NUCLEOTIDE SEQUENCE [LARGE SCALE GENOMIC DNA]</scope>
    <source>
        <strain evidence="1">cv. AL8/78</strain>
    </source>
</reference>
<keyword evidence="2" id="KW-1185">Reference proteome</keyword>